<proteinExistence type="predicted"/>
<feature type="non-terminal residue" evidence="1">
    <location>
        <position position="1"/>
    </location>
</feature>
<accession>A0ACA9RIJ5</accession>
<organism evidence="1 2">
    <name type="scientific">Cetraspora pellucida</name>
    <dbReference type="NCBI Taxonomy" id="1433469"/>
    <lineage>
        <taxon>Eukaryota</taxon>
        <taxon>Fungi</taxon>
        <taxon>Fungi incertae sedis</taxon>
        <taxon>Mucoromycota</taxon>
        <taxon>Glomeromycotina</taxon>
        <taxon>Glomeromycetes</taxon>
        <taxon>Diversisporales</taxon>
        <taxon>Gigasporaceae</taxon>
        <taxon>Cetraspora</taxon>
    </lineage>
</organism>
<evidence type="ECO:0000313" key="1">
    <source>
        <dbReference type="EMBL" id="CAG8795925.1"/>
    </source>
</evidence>
<dbReference type="Proteomes" id="UP000789366">
    <property type="component" value="Unassembled WGS sequence"/>
</dbReference>
<name>A0ACA9RIJ5_9GLOM</name>
<sequence length="80" mass="9136">ELIRGPKTTNQQLQKELAQAQKTIRLLQKDEKGLDFSAIQQKEYQKILKINQATTLVAVAEIRNNLIQTKFGKNASELKK</sequence>
<evidence type="ECO:0000313" key="2">
    <source>
        <dbReference type="Proteomes" id="UP000789366"/>
    </source>
</evidence>
<protein>
    <submittedName>
        <fullName evidence="1">5774_t:CDS:1</fullName>
    </submittedName>
</protein>
<reference evidence="1" key="1">
    <citation type="submission" date="2021-06" db="EMBL/GenBank/DDBJ databases">
        <authorList>
            <person name="Kallberg Y."/>
            <person name="Tangrot J."/>
            <person name="Rosling A."/>
        </authorList>
    </citation>
    <scope>NUCLEOTIDE SEQUENCE</scope>
    <source>
        <strain evidence="1">28 12/20/2015</strain>
    </source>
</reference>
<feature type="non-terminal residue" evidence="1">
    <location>
        <position position="80"/>
    </location>
</feature>
<keyword evidence="2" id="KW-1185">Reference proteome</keyword>
<dbReference type="EMBL" id="CAJVPW010074154">
    <property type="protein sequence ID" value="CAG8795925.1"/>
    <property type="molecule type" value="Genomic_DNA"/>
</dbReference>
<gene>
    <name evidence="1" type="ORF">SPELUC_LOCUS17625</name>
</gene>
<comment type="caution">
    <text evidence="1">The sequence shown here is derived from an EMBL/GenBank/DDBJ whole genome shotgun (WGS) entry which is preliminary data.</text>
</comment>